<evidence type="ECO:0000313" key="3">
    <source>
        <dbReference type="Proteomes" id="UP001154282"/>
    </source>
</evidence>
<protein>
    <submittedName>
        <fullName evidence="2">Uncharacterized protein</fullName>
    </submittedName>
</protein>
<feature type="region of interest" description="Disordered" evidence="1">
    <location>
        <begin position="1"/>
        <end position="22"/>
    </location>
</feature>
<evidence type="ECO:0000313" key="2">
    <source>
        <dbReference type="EMBL" id="CAI0406468.1"/>
    </source>
</evidence>
<keyword evidence="3" id="KW-1185">Reference proteome</keyword>
<organism evidence="2 3">
    <name type="scientific">Linum tenue</name>
    <dbReference type="NCBI Taxonomy" id="586396"/>
    <lineage>
        <taxon>Eukaryota</taxon>
        <taxon>Viridiplantae</taxon>
        <taxon>Streptophyta</taxon>
        <taxon>Embryophyta</taxon>
        <taxon>Tracheophyta</taxon>
        <taxon>Spermatophyta</taxon>
        <taxon>Magnoliopsida</taxon>
        <taxon>eudicotyledons</taxon>
        <taxon>Gunneridae</taxon>
        <taxon>Pentapetalae</taxon>
        <taxon>rosids</taxon>
        <taxon>fabids</taxon>
        <taxon>Malpighiales</taxon>
        <taxon>Linaceae</taxon>
        <taxon>Linum</taxon>
    </lineage>
</organism>
<evidence type="ECO:0000256" key="1">
    <source>
        <dbReference type="SAM" id="MobiDB-lite"/>
    </source>
</evidence>
<dbReference type="Proteomes" id="UP001154282">
    <property type="component" value="Unassembled WGS sequence"/>
</dbReference>
<gene>
    <name evidence="2" type="ORF">LITE_LOCUS13212</name>
</gene>
<sequence>MGLVQSLTGKRDDAAGPTNGPAEVLPCSLMPAPAVDGDMGFGHRPERMLDEEEWTGDRSNYYMSGSGNDVNYSENWEGFDYY</sequence>
<dbReference type="EMBL" id="CAMGYJ010000004">
    <property type="protein sequence ID" value="CAI0406468.1"/>
    <property type="molecule type" value="Genomic_DNA"/>
</dbReference>
<dbReference type="AlphaFoldDB" id="A0AAV0JC68"/>
<reference evidence="2" key="1">
    <citation type="submission" date="2022-08" db="EMBL/GenBank/DDBJ databases">
        <authorList>
            <person name="Gutierrez-Valencia J."/>
        </authorList>
    </citation>
    <scope>NUCLEOTIDE SEQUENCE</scope>
</reference>
<name>A0AAV0JC68_9ROSI</name>
<accession>A0AAV0JC68</accession>
<comment type="caution">
    <text evidence="2">The sequence shown here is derived from an EMBL/GenBank/DDBJ whole genome shotgun (WGS) entry which is preliminary data.</text>
</comment>
<proteinExistence type="predicted"/>